<protein>
    <recommendedName>
        <fullName evidence="2">LytR/CpsA/Psr regulator C-terminal domain-containing protein</fullName>
    </recommendedName>
</protein>
<dbReference type="AlphaFoldDB" id="A0A2H0BH09"/>
<dbReference type="EMBL" id="PCSU01000003">
    <property type="protein sequence ID" value="PIP56953.1"/>
    <property type="molecule type" value="Genomic_DNA"/>
</dbReference>
<evidence type="ECO:0000313" key="4">
    <source>
        <dbReference type="Proteomes" id="UP000228495"/>
    </source>
</evidence>
<dbReference type="Proteomes" id="UP000228495">
    <property type="component" value="Unassembled WGS sequence"/>
</dbReference>
<evidence type="ECO:0000259" key="2">
    <source>
        <dbReference type="Pfam" id="PF13399"/>
    </source>
</evidence>
<keyword evidence="1" id="KW-1133">Transmembrane helix</keyword>
<evidence type="ECO:0000313" key="3">
    <source>
        <dbReference type="EMBL" id="PIP56953.1"/>
    </source>
</evidence>
<reference evidence="3 4" key="1">
    <citation type="submission" date="2017-09" db="EMBL/GenBank/DDBJ databases">
        <title>Depth-based differentiation of microbial function through sediment-hosted aquifers and enrichment of novel symbionts in the deep terrestrial subsurface.</title>
        <authorList>
            <person name="Probst A.J."/>
            <person name="Ladd B."/>
            <person name="Jarett J.K."/>
            <person name="Geller-Mcgrath D.E."/>
            <person name="Sieber C.M."/>
            <person name="Emerson J.B."/>
            <person name="Anantharaman K."/>
            <person name="Thomas B.C."/>
            <person name="Malmstrom R."/>
            <person name="Stieglmeier M."/>
            <person name="Klingl A."/>
            <person name="Woyke T."/>
            <person name="Ryan C.M."/>
            <person name="Banfield J.F."/>
        </authorList>
    </citation>
    <scope>NUCLEOTIDE SEQUENCE [LARGE SCALE GENOMIC DNA]</scope>
    <source>
        <strain evidence="3">CG22_combo_CG10-13_8_21_14_all_39_12</strain>
    </source>
</reference>
<evidence type="ECO:0000256" key="1">
    <source>
        <dbReference type="SAM" id="Phobius"/>
    </source>
</evidence>
<comment type="caution">
    <text evidence="3">The sequence shown here is derived from an EMBL/GenBank/DDBJ whole genome shotgun (WGS) entry which is preliminary data.</text>
</comment>
<dbReference type="InterPro" id="IPR027381">
    <property type="entry name" value="LytR/CpsA/Psr_C"/>
</dbReference>
<name>A0A2H0BH09_UNCKA</name>
<feature type="transmembrane region" description="Helical" evidence="1">
    <location>
        <begin position="21"/>
        <end position="49"/>
    </location>
</feature>
<organism evidence="3 4">
    <name type="scientific">candidate division WWE3 bacterium CG22_combo_CG10-13_8_21_14_all_39_12</name>
    <dbReference type="NCBI Taxonomy" id="1975094"/>
    <lineage>
        <taxon>Bacteria</taxon>
        <taxon>Katanobacteria</taxon>
    </lineage>
</organism>
<gene>
    <name evidence="3" type="ORF">COX05_00230</name>
</gene>
<sequence length="275" mass="30414">MAFLMTMKTKTNQQKRIKKAGILKHAGIVLSALIGVFIFVLCFALYVWVNETPRANPGFTGFSEGNIQNREHTTIFIAPDLLIAIDKDNPEVSFFRLETPITDDSLRVFSKRNAVMVDGYIKGIPTTEISDISKNIWDKVLSGLTTSNFTRLDLLQLSRTIKNSTFVENASLTFPEQAVVDEELTIMVQNGTNISGLASEATQWVKNIGGRVVEVGNAPKTINKTQIVVLSDIPGSPTVARLVEVFGLKEALQETSKDPTRFDVIITIGNDFYGR</sequence>
<proteinExistence type="predicted"/>
<accession>A0A2H0BH09</accession>
<keyword evidence="1" id="KW-0812">Transmembrane</keyword>
<dbReference type="Pfam" id="PF13399">
    <property type="entry name" value="LytR_C"/>
    <property type="match status" value="1"/>
</dbReference>
<dbReference type="Gene3D" id="3.30.70.2390">
    <property type="match status" value="1"/>
</dbReference>
<feature type="domain" description="LytR/CpsA/Psr regulator C-terminal" evidence="2">
    <location>
        <begin position="184"/>
        <end position="272"/>
    </location>
</feature>
<keyword evidence="1" id="KW-0472">Membrane</keyword>